<dbReference type="Proteomes" id="UP001082899">
    <property type="component" value="Unassembled WGS sequence"/>
</dbReference>
<dbReference type="RefSeq" id="WP_267849495.1">
    <property type="nucleotide sequence ID" value="NZ_JAPMXC010000010.1"/>
</dbReference>
<gene>
    <name evidence="1" type="ORF">OVY01_20865</name>
</gene>
<organism evidence="1 2">
    <name type="scientific">Robbsia betulipollinis</name>
    <dbReference type="NCBI Taxonomy" id="2981849"/>
    <lineage>
        <taxon>Bacteria</taxon>
        <taxon>Pseudomonadati</taxon>
        <taxon>Pseudomonadota</taxon>
        <taxon>Betaproteobacteria</taxon>
        <taxon>Burkholderiales</taxon>
        <taxon>Burkholderiaceae</taxon>
        <taxon>Robbsia</taxon>
    </lineage>
</organism>
<name>A0ABT3ZT30_9BURK</name>
<proteinExistence type="predicted"/>
<protein>
    <submittedName>
        <fullName evidence="1">Uncharacterized protein</fullName>
    </submittedName>
</protein>
<keyword evidence="2" id="KW-1185">Reference proteome</keyword>
<accession>A0ABT3ZT30</accession>
<evidence type="ECO:0000313" key="2">
    <source>
        <dbReference type="Proteomes" id="UP001082899"/>
    </source>
</evidence>
<dbReference type="EMBL" id="JAPMXC010000010">
    <property type="protein sequence ID" value="MCY0389602.1"/>
    <property type="molecule type" value="Genomic_DNA"/>
</dbReference>
<comment type="caution">
    <text evidence="1">The sequence shown here is derived from an EMBL/GenBank/DDBJ whole genome shotgun (WGS) entry which is preliminary data.</text>
</comment>
<reference evidence="1" key="1">
    <citation type="submission" date="2022-11" db="EMBL/GenBank/DDBJ databases">
        <title>Robbsia betulipollinis sp. nov., isolated from pollen of birch (Betula pendula).</title>
        <authorList>
            <person name="Shi H."/>
            <person name="Ambika Manirajan B."/>
            <person name="Ratering S."/>
            <person name="Geissler-Plaum R."/>
            <person name="Schnell S."/>
        </authorList>
    </citation>
    <scope>NUCLEOTIDE SEQUENCE</scope>
    <source>
        <strain evidence="1">Bb-Pol-6</strain>
    </source>
</reference>
<evidence type="ECO:0000313" key="1">
    <source>
        <dbReference type="EMBL" id="MCY0389602.1"/>
    </source>
</evidence>
<sequence length="160" mass="18743">MTLKIWRLHDHQSPTGRRDVRSYYDRQPGNVQAAFDFHWEALEVRLKERWVRDAAAKLTPEKKNGFRDFYEFRFFEGQLQQRPIGFFGPVPGVFTLLIWATEKGNQFIPVEALATCEKRMNSILSGASQSVPWDENEENDAHDPEKIIQIPPAWVSKRLR</sequence>